<evidence type="ECO:0000256" key="1">
    <source>
        <dbReference type="ARBA" id="ARBA00010641"/>
    </source>
</evidence>
<evidence type="ECO:0000313" key="9">
    <source>
        <dbReference type="Proteomes" id="UP000290365"/>
    </source>
</evidence>
<accession>A0A4P6JX08</accession>
<evidence type="ECO:0000256" key="4">
    <source>
        <dbReference type="ARBA" id="ARBA00023125"/>
    </source>
</evidence>
<dbReference type="InterPro" id="IPR007627">
    <property type="entry name" value="RNA_pol_sigma70_r2"/>
</dbReference>
<dbReference type="RefSeq" id="WP_129890966.1">
    <property type="nucleotide sequence ID" value="NZ_CP035758.1"/>
</dbReference>
<evidence type="ECO:0000259" key="6">
    <source>
        <dbReference type="Pfam" id="PF04542"/>
    </source>
</evidence>
<dbReference type="PANTHER" id="PTHR43133:SF57">
    <property type="entry name" value="RNA POLYMERASE SIGMA-70 FACTOR"/>
    <property type="match status" value="1"/>
</dbReference>
<keyword evidence="2" id="KW-0805">Transcription regulation</keyword>
<dbReference type="Proteomes" id="UP000290365">
    <property type="component" value="Chromosome"/>
</dbReference>
<dbReference type="Gene3D" id="1.10.1740.10">
    <property type="match status" value="1"/>
</dbReference>
<feature type="domain" description="RNA polymerase sigma-70 region 2" evidence="6">
    <location>
        <begin position="17"/>
        <end position="85"/>
    </location>
</feature>
<sequence length="186" mass="21587">MQHIATSRQENSFYARLYQRYAPGIFAYIYQQTGSREDAEDIVLEVFLAVLQQGKFSTFDEKKQEAWLWTIARNKAVDLHRRSAREQRTSIDYLADTLYEDEAKAPEHISLKREEYAQLHTTIKALSTQQQTVLQLHFGHGLKCAEIAPVLNKSEGAVRMLLFRTIRGLRAIYQKTREKAGHDERA</sequence>
<keyword evidence="5" id="KW-0804">Transcription</keyword>
<dbReference type="InterPro" id="IPR014284">
    <property type="entry name" value="RNA_pol_sigma-70_dom"/>
</dbReference>
<dbReference type="InterPro" id="IPR039425">
    <property type="entry name" value="RNA_pol_sigma-70-like"/>
</dbReference>
<dbReference type="OrthoDB" id="158164at2"/>
<evidence type="ECO:0000259" key="7">
    <source>
        <dbReference type="Pfam" id="PF04545"/>
    </source>
</evidence>
<evidence type="ECO:0000256" key="5">
    <source>
        <dbReference type="ARBA" id="ARBA00023163"/>
    </source>
</evidence>
<keyword evidence="3" id="KW-0731">Sigma factor</keyword>
<dbReference type="GO" id="GO:0016987">
    <property type="term" value="F:sigma factor activity"/>
    <property type="evidence" value="ECO:0007669"/>
    <property type="project" value="UniProtKB-KW"/>
</dbReference>
<keyword evidence="9" id="KW-1185">Reference proteome</keyword>
<comment type="similarity">
    <text evidence="1">Belongs to the sigma-70 factor family. ECF subfamily.</text>
</comment>
<gene>
    <name evidence="8" type="ORF">EPA93_29540</name>
</gene>
<dbReference type="InterPro" id="IPR036388">
    <property type="entry name" value="WH-like_DNA-bd_sf"/>
</dbReference>
<organism evidence="8 9">
    <name type="scientific">Ktedonosporobacter rubrisoli</name>
    <dbReference type="NCBI Taxonomy" id="2509675"/>
    <lineage>
        <taxon>Bacteria</taxon>
        <taxon>Bacillati</taxon>
        <taxon>Chloroflexota</taxon>
        <taxon>Ktedonobacteria</taxon>
        <taxon>Ktedonobacterales</taxon>
        <taxon>Ktedonosporobacteraceae</taxon>
        <taxon>Ktedonosporobacter</taxon>
    </lineage>
</organism>
<proteinExistence type="inferred from homology"/>
<dbReference type="InterPro" id="IPR007630">
    <property type="entry name" value="RNA_pol_sigma70_r4"/>
</dbReference>
<dbReference type="NCBIfam" id="TIGR02937">
    <property type="entry name" value="sigma70-ECF"/>
    <property type="match status" value="1"/>
</dbReference>
<evidence type="ECO:0000256" key="2">
    <source>
        <dbReference type="ARBA" id="ARBA00023015"/>
    </source>
</evidence>
<dbReference type="Gene3D" id="1.10.10.10">
    <property type="entry name" value="Winged helix-like DNA-binding domain superfamily/Winged helix DNA-binding domain"/>
    <property type="match status" value="1"/>
</dbReference>
<feature type="domain" description="RNA polymerase sigma-70 region 4" evidence="7">
    <location>
        <begin position="123"/>
        <end position="170"/>
    </location>
</feature>
<protein>
    <submittedName>
        <fullName evidence="8">Sigma-70 family RNA polymerase sigma factor</fullName>
    </submittedName>
</protein>
<dbReference type="KEGG" id="kbs:EPA93_29540"/>
<keyword evidence="4" id="KW-0238">DNA-binding</keyword>
<name>A0A4P6JX08_KTERU</name>
<dbReference type="Pfam" id="PF04542">
    <property type="entry name" value="Sigma70_r2"/>
    <property type="match status" value="1"/>
</dbReference>
<dbReference type="SUPFAM" id="SSF88659">
    <property type="entry name" value="Sigma3 and sigma4 domains of RNA polymerase sigma factors"/>
    <property type="match status" value="1"/>
</dbReference>
<dbReference type="GO" id="GO:0006352">
    <property type="term" value="P:DNA-templated transcription initiation"/>
    <property type="evidence" value="ECO:0007669"/>
    <property type="project" value="InterPro"/>
</dbReference>
<evidence type="ECO:0000256" key="3">
    <source>
        <dbReference type="ARBA" id="ARBA00023082"/>
    </source>
</evidence>
<reference evidence="8 9" key="1">
    <citation type="submission" date="2019-01" db="EMBL/GenBank/DDBJ databases">
        <title>Ktedonosporobacter rubrisoli SCAWS-G2.</title>
        <authorList>
            <person name="Huang Y."/>
            <person name="Yan B."/>
        </authorList>
    </citation>
    <scope>NUCLEOTIDE SEQUENCE [LARGE SCALE GENOMIC DNA]</scope>
    <source>
        <strain evidence="8 9">SCAWS-G2</strain>
    </source>
</reference>
<dbReference type="AlphaFoldDB" id="A0A4P6JX08"/>
<evidence type="ECO:0000313" key="8">
    <source>
        <dbReference type="EMBL" id="QBD79900.1"/>
    </source>
</evidence>
<dbReference type="InterPro" id="IPR013324">
    <property type="entry name" value="RNA_pol_sigma_r3/r4-like"/>
</dbReference>
<dbReference type="InterPro" id="IPR013325">
    <property type="entry name" value="RNA_pol_sigma_r2"/>
</dbReference>
<dbReference type="PANTHER" id="PTHR43133">
    <property type="entry name" value="RNA POLYMERASE ECF-TYPE SIGMA FACTO"/>
    <property type="match status" value="1"/>
</dbReference>
<dbReference type="SUPFAM" id="SSF88946">
    <property type="entry name" value="Sigma2 domain of RNA polymerase sigma factors"/>
    <property type="match status" value="1"/>
</dbReference>
<dbReference type="EMBL" id="CP035758">
    <property type="protein sequence ID" value="QBD79900.1"/>
    <property type="molecule type" value="Genomic_DNA"/>
</dbReference>
<dbReference type="GO" id="GO:0003677">
    <property type="term" value="F:DNA binding"/>
    <property type="evidence" value="ECO:0007669"/>
    <property type="project" value="UniProtKB-KW"/>
</dbReference>
<dbReference type="Pfam" id="PF04545">
    <property type="entry name" value="Sigma70_r4"/>
    <property type="match status" value="1"/>
</dbReference>